<dbReference type="KEGG" id="thu:AC731_006560"/>
<dbReference type="KEGG" id="thu:AC731_005455"/>
<dbReference type="AlphaFoldDB" id="A0A127K397"/>
<dbReference type="EMBL" id="CP014646">
    <property type="protein sequence ID" value="AMO36428.1"/>
    <property type="molecule type" value="Genomic_DNA"/>
</dbReference>
<name>A0A127K397_9RHOO</name>
<protein>
    <submittedName>
        <fullName evidence="1">Uncharacterized protein</fullName>
    </submittedName>
</protein>
<organism evidence="1 3">
    <name type="scientific">Thauera humireducens</name>
    <dbReference type="NCBI Taxonomy" id="1134435"/>
    <lineage>
        <taxon>Bacteria</taxon>
        <taxon>Pseudomonadati</taxon>
        <taxon>Pseudomonadota</taxon>
        <taxon>Betaproteobacteria</taxon>
        <taxon>Rhodocyclales</taxon>
        <taxon>Zoogloeaceae</taxon>
        <taxon>Thauera</taxon>
    </lineage>
</organism>
<evidence type="ECO:0000313" key="2">
    <source>
        <dbReference type="EMBL" id="AMO36631.1"/>
    </source>
</evidence>
<evidence type="ECO:0000313" key="3">
    <source>
        <dbReference type="Proteomes" id="UP000036902"/>
    </source>
</evidence>
<gene>
    <name evidence="1" type="ORF">AC731_005455</name>
    <name evidence="2" type="ORF">AC731_006560</name>
</gene>
<dbReference type="EMBL" id="CP014646">
    <property type="protein sequence ID" value="AMO36631.1"/>
    <property type="molecule type" value="Genomic_DNA"/>
</dbReference>
<evidence type="ECO:0000313" key="1">
    <source>
        <dbReference type="EMBL" id="AMO36428.1"/>
    </source>
</evidence>
<dbReference type="RefSeq" id="WP_048704816.1">
    <property type="nucleotide sequence ID" value="NZ_CP014646.1"/>
</dbReference>
<accession>A0A127K397</accession>
<keyword evidence="3" id="KW-1185">Reference proteome</keyword>
<sequence length="82" mass="8850">MNEIEAMKANVDLIHGRLNAVEATLQALLRMHSQPREALVAALTEASLRVEIGADTWPVSDRTIAATKDALRGLLSAARNDS</sequence>
<reference evidence="1" key="1">
    <citation type="submission" date="2016-03" db="EMBL/GenBank/DDBJ databases">
        <authorList>
            <person name="Ploux O."/>
        </authorList>
    </citation>
    <scope>NUCLEOTIDE SEQUENCE [LARGE SCALE GENOMIC DNA]</scope>
    <source>
        <strain evidence="1">SgZ-1</strain>
    </source>
</reference>
<dbReference type="Proteomes" id="UP000036902">
    <property type="component" value="Chromosome"/>
</dbReference>
<proteinExistence type="predicted"/>
<reference evidence="3" key="2">
    <citation type="submission" date="2016-03" db="EMBL/GenBank/DDBJ databases">
        <authorList>
            <person name="Ma C."/>
            <person name="Zhou S."/>
            <person name="Yang G."/>
        </authorList>
    </citation>
    <scope>NUCLEOTIDE SEQUENCE [LARGE SCALE GENOMIC DNA]</scope>
    <source>
        <strain evidence="3">SgZ-1</strain>
    </source>
</reference>